<comment type="function">
    <text evidence="1">An accessory protein needed during the final step in the assembly of 30S ribosomal subunit, possibly for assembly of the head region. Essential for efficient processing of 16S rRNA. May be needed both before and after RbfA during the maturation of 16S rRNA. It has affinity for free ribosomal 30S subunits but not for 70S ribosomes.</text>
</comment>
<keyword evidence="1" id="KW-0963">Cytoplasm</keyword>
<keyword evidence="5" id="KW-1185">Reference proteome</keyword>
<proteinExistence type="inferred from homology"/>
<dbReference type="GO" id="GO:0006364">
    <property type="term" value="P:rRNA processing"/>
    <property type="evidence" value="ECO:0007669"/>
    <property type="project" value="UniProtKB-UniRule"/>
</dbReference>
<dbReference type="InterPro" id="IPR056792">
    <property type="entry name" value="PRC_RimM"/>
</dbReference>
<dbReference type="InterPro" id="IPR036976">
    <property type="entry name" value="RimM_N_sf"/>
</dbReference>
<dbReference type="PANTHER" id="PTHR33692:SF1">
    <property type="entry name" value="RIBOSOME MATURATION FACTOR RIMM"/>
    <property type="match status" value="1"/>
</dbReference>
<comment type="similarity">
    <text evidence="1">Belongs to the RimM family.</text>
</comment>
<dbReference type="HAMAP" id="MF_00014">
    <property type="entry name" value="Ribosome_mat_RimM"/>
    <property type="match status" value="1"/>
</dbReference>
<dbReference type="RefSeq" id="WP_070402832.1">
    <property type="nucleotide sequence ID" value="NZ_BJVW01000006.1"/>
</dbReference>
<reference evidence="4 5" key="1">
    <citation type="journal article" date="2016" name="Microb. Cell Fact.">
        <title>Dissection of exopolysaccharide biosynthesis in Kozakia baliensis.</title>
        <authorList>
            <person name="Brandt J.U."/>
            <person name="Jakob F."/>
            <person name="Behr J."/>
            <person name="Geissler A.J."/>
            <person name="Vogel R.F."/>
        </authorList>
    </citation>
    <scope>NUCLEOTIDE SEQUENCE [LARGE SCALE GENOMIC DNA]</scope>
    <source>
        <strain evidence="4 5">DSM 14400</strain>
    </source>
</reference>
<dbReference type="STRING" id="153496.A0U89_08510"/>
<comment type="domain">
    <text evidence="1">The PRC barrel domain binds ribosomal protein uS19.</text>
</comment>
<comment type="subunit">
    <text evidence="1">Binds ribosomal protein uS19.</text>
</comment>
<accession>A0A1D8UUI6</accession>
<dbReference type="EMBL" id="CP014674">
    <property type="protein sequence ID" value="AOX17177.1"/>
    <property type="molecule type" value="Genomic_DNA"/>
</dbReference>
<evidence type="ECO:0000259" key="2">
    <source>
        <dbReference type="Pfam" id="PF01782"/>
    </source>
</evidence>
<evidence type="ECO:0000259" key="3">
    <source>
        <dbReference type="Pfam" id="PF24986"/>
    </source>
</evidence>
<dbReference type="Pfam" id="PF01782">
    <property type="entry name" value="RimM"/>
    <property type="match status" value="1"/>
</dbReference>
<dbReference type="InterPro" id="IPR011961">
    <property type="entry name" value="RimM"/>
</dbReference>
<dbReference type="InterPro" id="IPR011033">
    <property type="entry name" value="PRC_barrel-like_sf"/>
</dbReference>
<sequence>MSVPASQHGVLIATVGRPHGVRGLVRLHAATEDAALAEALGPLRDEQGRMWRVEWRGAGIAALVDGNGSVVSDRDEAAKLVNLKLFAARDQLPEAEEDEFYHVDLVGLRAISAQGEELGVVKLVHDYGAGVSLEIVGAAREMIVPFTVACVPEIDLAGGTVTVIPPAEIEVEGDLSADESVTVRQ</sequence>
<dbReference type="OrthoDB" id="9788191at2"/>
<keyword evidence="1" id="KW-0690">Ribosome biogenesis</keyword>
<dbReference type="Gene3D" id="2.30.30.240">
    <property type="entry name" value="PRC-barrel domain"/>
    <property type="match status" value="1"/>
</dbReference>
<evidence type="ECO:0000256" key="1">
    <source>
        <dbReference type="HAMAP-Rule" id="MF_00014"/>
    </source>
</evidence>
<gene>
    <name evidence="1" type="primary">rimM</name>
    <name evidence="4" type="ORF">A0U89_08510</name>
</gene>
<dbReference type="InterPro" id="IPR009000">
    <property type="entry name" value="Transl_B-barrel_sf"/>
</dbReference>
<dbReference type="AlphaFoldDB" id="A0A1D8UUI6"/>
<dbReference type="GO" id="GO:0042274">
    <property type="term" value="P:ribosomal small subunit biogenesis"/>
    <property type="evidence" value="ECO:0007669"/>
    <property type="project" value="UniProtKB-UniRule"/>
</dbReference>
<feature type="domain" description="Ribosome maturation factor RimM PRC barrel" evidence="3">
    <location>
        <begin position="103"/>
        <end position="168"/>
    </location>
</feature>
<dbReference type="Gene3D" id="2.40.30.60">
    <property type="entry name" value="RimM"/>
    <property type="match status" value="1"/>
</dbReference>
<dbReference type="InterPro" id="IPR002676">
    <property type="entry name" value="RimM_N"/>
</dbReference>
<keyword evidence="1" id="KW-0143">Chaperone</keyword>
<dbReference type="PANTHER" id="PTHR33692">
    <property type="entry name" value="RIBOSOME MATURATION FACTOR RIMM"/>
    <property type="match status" value="1"/>
</dbReference>
<protein>
    <recommendedName>
        <fullName evidence="1">Ribosome maturation factor RimM</fullName>
    </recommendedName>
</protein>
<feature type="domain" description="RimM N-terminal" evidence="2">
    <location>
        <begin position="12"/>
        <end position="91"/>
    </location>
</feature>
<comment type="subcellular location">
    <subcellularLocation>
        <location evidence="1">Cytoplasm</location>
    </subcellularLocation>
</comment>
<dbReference type="GO" id="GO:0005840">
    <property type="term" value="C:ribosome"/>
    <property type="evidence" value="ECO:0007669"/>
    <property type="project" value="InterPro"/>
</dbReference>
<dbReference type="Pfam" id="PF24986">
    <property type="entry name" value="PRC_RimM"/>
    <property type="match status" value="1"/>
</dbReference>
<dbReference type="SUPFAM" id="SSF50346">
    <property type="entry name" value="PRC-barrel domain"/>
    <property type="match status" value="1"/>
</dbReference>
<evidence type="ECO:0000313" key="5">
    <source>
        <dbReference type="Proteomes" id="UP000179145"/>
    </source>
</evidence>
<name>A0A1D8UUI6_9PROT</name>
<evidence type="ECO:0000313" key="4">
    <source>
        <dbReference type="EMBL" id="AOX17177.1"/>
    </source>
</evidence>
<keyword evidence="1" id="KW-0698">rRNA processing</keyword>
<organism evidence="4 5">
    <name type="scientific">Kozakia baliensis</name>
    <dbReference type="NCBI Taxonomy" id="153496"/>
    <lineage>
        <taxon>Bacteria</taxon>
        <taxon>Pseudomonadati</taxon>
        <taxon>Pseudomonadota</taxon>
        <taxon>Alphaproteobacteria</taxon>
        <taxon>Acetobacterales</taxon>
        <taxon>Acetobacteraceae</taxon>
        <taxon>Kozakia</taxon>
    </lineage>
</organism>
<dbReference type="eggNOG" id="COG0806">
    <property type="taxonomic scope" value="Bacteria"/>
</dbReference>
<dbReference type="NCBIfam" id="TIGR02273">
    <property type="entry name" value="16S_RimM"/>
    <property type="match status" value="1"/>
</dbReference>
<dbReference type="GO" id="GO:0005737">
    <property type="term" value="C:cytoplasm"/>
    <property type="evidence" value="ECO:0007669"/>
    <property type="project" value="UniProtKB-SubCell"/>
</dbReference>
<dbReference type="SUPFAM" id="SSF50447">
    <property type="entry name" value="Translation proteins"/>
    <property type="match status" value="1"/>
</dbReference>
<dbReference type="KEGG" id="kba:A0U89_08510"/>
<dbReference type="Proteomes" id="UP000179145">
    <property type="component" value="Chromosome"/>
</dbReference>
<dbReference type="GO" id="GO:0043022">
    <property type="term" value="F:ribosome binding"/>
    <property type="evidence" value="ECO:0007669"/>
    <property type="project" value="InterPro"/>
</dbReference>